<evidence type="ECO:0000256" key="12">
    <source>
        <dbReference type="ARBA" id="ARBA00044891"/>
    </source>
</evidence>
<evidence type="ECO:0000256" key="22">
    <source>
        <dbReference type="ARBA" id="ARBA00045018"/>
    </source>
</evidence>
<evidence type="ECO:0000259" key="27">
    <source>
        <dbReference type="PROSITE" id="PS50850"/>
    </source>
</evidence>
<evidence type="ECO:0000256" key="3">
    <source>
        <dbReference type="ARBA" id="ARBA00022448"/>
    </source>
</evidence>
<dbReference type="PROSITE" id="PS50850">
    <property type="entry name" value="MFS"/>
    <property type="match status" value="1"/>
</dbReference>
<name>A0A0V0QJL8_PSEPJ</name>
<accession>A0A0V0QJL8</accession>
<feature type="transmembrane region" description="Helical" evidence="26">
    <location>
        <begin position="108"/>
        <end position="126"/>
    </location>
</feature>
<evidence type="ECO:0000256" key="24">
    <source>
        <dbReference type="ARBA" id="ARBA00046376"/>
    </source>
</evidence>
<proteinExistence type="inferred from homology"/>
<evidence type="ECO:0000256" key="11">
    <source>
        <dbReference type="ARBA" id="ARBA00044884"/>
    </source>
</evidence>
<feature type="transmembrane region" description="Helical" evidence="26">
    <location>
        <begin position="400"/>
        <end position="419"/>
    </location>
</feature>
<dbReference type="InterPro" id="IPR036259">
    <property type="entry name" value="MFS_trans_sf"/>
</dbReference>
<evidence type="ECO:0000256" key="5">
    <source>
        <dbReference type="ARBA" id="ARBA00022989"/>
    </source>
</evidence>
<comment type="catalytic activity">
    <reaction evidence="10">
        <text>L-alpha-aminoacyl-L-arginine(out) = L-alpha-aminoacyl-L-arginine(in)</text>
        <dbReference type="Rhea" id="RHEA:79367"/>
        <dbReference type="ChEBI" id="CHEBI:229968"/>
    </reaction>
</comment>
<keyword evidence="6 26" id="KW-0472">Membrane</keyword>
<evidence type="ECO:0000256" key="10">
    <source>
        <dbReference type="ARBA" id="ARBA00044881"/>
    </source>
</evidence>
<comment type="subunit">
    <text evidence="24">Homodimer. Interacts with lysosomal protein GLMP (via lumenal domain); the interaction starts while both proteins are still in the endoplasmic reticulum and is required for stabilization of MFSD1 in lysosomes but has no direct effect on its targeting to lysosomes or transporter activity.</text>
</comment>
<dbReference type="InterPro" id="IPR011701">
    <property type="entry name" value="MFS"/>
</dbReference>
<evidence type="ECO:0000256" key="4">
    <source>
        <dbReference type="ARBA" id="ARBA00022692"/>
    </source>
</evidence>
<keyword evidence="4 26" id="KW-0812">Transmembrane</keyword>
<organism evidence="28 29">
    <name type="scientific">Pseudocohnilembus persalinus</name>
    <name type="common">Ciliate</name>
    <dbReference type="NCBI Taxonomy" id="266149"/>
    <lineage>
        <taxon>Eukaryota</taxon>
        <taxon>Sar</taxon>
        <taxon>Alveolata</taxon>
        <taxon>Ciliophora</taxon>
        <taxon>Intramacronucleata</taxon>
        <taxon>Oligohymenophorea</taxon>
        <taxon>Scuticociliatia</taxon>
        <taxon>Philasterida</taxon>
        <taxon>Pseudocohnilembidae</taxon>
        <taxon>Pseudocohnilembus</taxon>
    </lineage>
</organism>
<protein>
    <recommendedName>
        <fullName evidence="21">Lysosomal dipeptide transporter MFSD1</fullName>
    </recommendedName>
    <alternativeName>
        <fullName evidence="22">Major facilitator superfamily domain-containing protein 1</fullName>
    </alternativeName>
</protein>
<dbReference type="InParanoid" id="A0A0V0QJL8"/>
<evidence type="ECO:0000256" key="15">
    <source>
        <dbReference type="ARBA" id="ARBA00044899"/>
    </source>
</evidence>
<evidence type="ECO:0000256" key="8">
    <source>
        <dbReference type="ARBA" id="ARBA00044876"/>
    </source>
</evidence>
<dbReference type="AlphaFoldDB" id="A0A0V0QJL8"/>
<evidence type="ECO:0000256" key="13">
    <source>
        <dbReference type="ARBA" id="ARBA00044893"/>
    </source>
</evidence>
<dbReference type="GO" id="GO:0005765">
    <property type="term" value="C:lysosomal membrane"/>
    <property type="evidence" value="ECO:0007669"/>
    <property type="project" value="UniProtKB-SubCell"/>
</dbReference>
<dbReference type="PANTHER" id="PTHR23512:SF3">
    <property type="entry name" value="MAJOR FACILITATOR SUPERFAMILY DOMAIN-CONTAINING PROTEIN 1"/>
    <property type="match status" value="1"/>
</dbReference>
<dbReference type="InterPro" id="IPR020846">
    <property type="entry name" value="MFS_dom"/>
</dbReference>
<evidence type="ECO:0000256" key="2">
    <source>
        <dbReference type="ARBA" id="ARBA00008335"/>
    </source>
</evidence>
<dbReference type="OrthoDB" id="424834at2759"/>
<dbReference type="InterPro" id="IPR052187">
    <property type="entry name" value="MFSD1"/>
</dbReference>
<keyword evidence="29" id="KW-1185">Reference proteome</keyword>
<comment type="similarity">
    <text evidence="2">Belongs to the major facilitator superfamily.</text>
</comment>
<evidence type="ECO:0000256" key="16">
    <source>
        <dbReference type="ARBA" id="ARBA00044900"/>
    </source>
</evidence>
<comment type="catalytic activity">
    <reaction evidence="16">
        <text>L-lysyl-L-lysine(out) = L-lysyl-L-lysine(in)</text>
        <dbReference type="Rhea" id="RHEA:79403"/>
        <dbReference type="ChEBI" id="CHEBI:229956"/>
    </reaction>
</comment>
<comment type="catalytic activity">
    <reaction evidence="11">
        <text>L-alpha-aminoacyl-L-histidine(out) = L-alpha-aminoacyl-L-histidine(in)</text>
        <dbReference type="Rhea" id="RHEA:79375"/>
        <dbReference type="ChEBI" id="CHEBI:229967"/>
    </reaction>
</comment>
<dbReference type="GO" id="GO:0022857">
    <property type="term" value="F:transmembrane transporter activity"/>
    <property type="evidence" value="ECO:0007669"/>
    <property type="project" value="InterPro"/>
</dbReference>
<comment type="caution">
    <text evidence="28">The sequence shown here is derived from an EMBL/GenBank/DDBJ whole genome shotgun (WGS) entry which is preliminary data.</text>
</comment>
<dbReference type="PANTHER" id="PTHR23512">
    <property type="entry name" value="MAJOR FACILITATOR SUPERFAMILY DOMAIN-CONTAINING PROTEIN 1"/>
    <property type="match status" value="1"/>
</dbReference>
<feature type="transmembrane region" description="Helical" evidence="26">
    <location>
        <begin position="431"/>
        <end position="449"/>
    </location>
</feature>
<evidence type="ECO:0000256" key="7">
    <source>
        <dbReference type="ARBA" id="ARBA00023228"/>
    </source>
</evidence>
<evidence type="ECO:0000313" key="29">
    <source>
        <dbReference type="Proteomes" id="UP000054937"/>
    </source>
</evidence>
<dbReference type="SUPFAM" id="SSF103473">
    <property type="entry name" value="MFS general substrate transporter"/>
    <property type="match status" value="1"/>
</dbReference>
<dbReference type="EMBL" id="LDAU01000155">
    <property type="protein sequence ID" value="KRX02446.1"/>
    <property type="molecule type" value="Genomic_DNA"/>
</dbReference>
<evidence type="ECO:0000256" key="26">
    <source>
        <dbReference type="SAM" id="Phobius"/>
    </source>
</evidence>
<feature type="transmembrane region" description="Helical" evidence="26">
    <location>
        <begin position="236"/>
        <end position="259"/>
    </location>
</feature>
<evidence type="ECO:0000256" key="14">
    <source>
        <dbReference type="ARBA" id="ARBA00044898"/>
    </source>
</evidence>
<feature type="transmembrane region" description="Helical" evidence="26">
    <location>
        <begin position="265"/>
        <end position="289"/>
    </location>
</feature>
<feature type="transmembrane region" description="Helical" evidence="26">
    <location>
        <begin position="335"/>
        <end position="354"/>
    </location>
</feature>
<comment type="catalytic activity">
    <reaction evidence="8">
        <text>L-lysyl-L-alanine(out) = L-lysyl-L-alanine(in)</text>
        <dbReference type="Rhea" id="RHEA:79399"/>
        <dbReference type="ChEBI" id="CHEBI:229954"/>
    </reaction>
</comment>
<evidence type="ECO:0000313" key="28">
    <source>
        <dbReference type="EMBL" id="KRX02446.1"/>
    </source>
</evidence>
<keyword evidence="7" id="KW-0458">Lysosome</keyword>
<comment type="catalytic activity">
    <reaction evidence="18">
        <text>L-histidyl-L-alpha-amino acid(out) = L-histidyl-L-alpha-amino acid(in)</text>
        <dbReference type="Rhea" id="RHEA:79379"/>
        <dbReference type="ChEBI" id="CHEBI:229964"/>
    </reaction>
</comment>
<evidence type="ECO:0000256" key="17">
    <source>
        <dbReference type="ARBA" id="ARBA00044903"/>
    </source>
</evidence>
<feature type="domain" description="Major facilitator superfamily (MFS) profile" evidence="27">
    <location>
        <begin position="108"/>
        <end position="528"/>
    </location>
</feature>
<comment type="catalytic activity">
    <reaction evidence="12">
        <text>L-lysyl-L-alpha-amino acid(out) = L-lysyl-L-alpha-amino acid(in)</text>
        <dbReference type="Rhea" id="RHEA:79387"/>
        <dbReference type="ChEBI" id="CHEBI:229965"/>
    </reaction>
</comment>
<keyword evidence="3" id="KW-0813">Transport</keyword>
<comment type="function">
    <text evidence="23">Lysosomal dipeptide uniporter that selectively exports lysine, arginine or histidine-containing dipeptides with a net positive charge from the lysosome lumen into the cytosol. Could play a role in a specific type of protein O-glycosylation indirectly regulating macrophages migration and tissue invasion. Also essential for liver homeostasis.</text>
</comment>
<evidence type="ECO:0000256" key="21">
    <source>
        <dbReference type="ARBA" id="ARBA00044985"/>
    </source>
</evidence>
<dbReference type="Proteomes" id="UP000054937">
    <property type="component" value="Unassembled WGS sequence"/>
</dbReference>
<comment type="catalytic activity">
    <reaction evidence="9">
        <text>L-histidyl-glycine(out) = L-histidyl-glycine(in)</text>
        <dbReference type="Rhea" id="RHEA:79395"/>
        <dbReference type="ChEBI" id="CHEBI:229957"/>
    </reaction>
</comment>
<evidence type="ECO:0000256" key="25">
    <source>
        <dbReference type="SAM" id="MobiDB-lite"/>
    </source>
</evidence>
<feature type="transmembrane region" description="Helical" evidence="26">
    <location>
        <begin position="146"/>
        <end position="168"/>
    </location>
</feature>
<feature type="region of interest" description="Disordered" evidence="25">
    <location>
        <begin position="1"/>
        <end position="24"/>
    </location>
</feature>
<keyword evidence="5 26" id="KW-1133">Transmembrane helix</keyword>
<evidence type="ECO:0000256" key="23">
    <source>
        <dbReference type="ARBA" id="ARBA00045709"/>
    </source>
</evidence>
<comment type="catalytic activity">
    <reaction evidence="20">
        <text>L-lysyl-glycine(out) = L-lysyl-glycine(in)</text>
        <dbReference type="Rhea" id="RHEA:79407"/>
        <dbReference type="ChEBI" id="CHEBI:191202"/>
    </reaction>
</comment>
<feature type="transmembrane region" description="Helical" evidence="26">
    <location>
        <begin position="201"/>
        <end position="229"/>
    </location>
</feature>
<evidence type="ECO:0000256" key="18">
    <source>
        <dbReference type="ARBA" id="ARBA00044912"/>
    </source>
</evidence>
<comment type="catalytic activity">
    <reaction evidence="17">
        <text>L-arginyl-glycine(out) = L-arginyl-glycine(in)</text>
        <dbReference type="Rhea" id="RHEA:79391"/>
        <dbReference type="ChEBI" id="CHEBI:229955"/>
    </reaction>
</comment>
<dbReference type="Gene3D" id="1.20.1250.20">
    <property type="entry name" value="MFS general substrate transporter like domains"/>
    <property type="match status" value="2"/>
</dbReference>
<comment type="catalytic activity">
    <reaction evidence="19">
        <text>L-alanyl-L-lysine(out) = L-alanyl-L-lysine(in)</text>
        <dbReference type="Rhea" id="RHEA:79415"/>
        <dbReference type="ChEBI" id="CHEBI:192470"/>
    </reaction>
</comment>
<evidence type="ECO:0000256" key="20">
    <source>
        <dbReference type="ARBA" id="ARBA00044924"/>
    </source>
</evidence>
<gene>
    <name evidence="28" type="ORF">PPERSA_10063</name>
</gene>
<evidence type="ECO:0000256" key="19">
    <source>
        <dbReference type="ARBA" id="ARBA00044919"/>
    </source>
</evidence>
<dbReference type="Pfam" id="PF07690">
    <property type="entry name" value="MFS_1"/>
    <property type="match status" value="1"/>
</dbReference>
<sequence>MQNKINSSIQNQDQEISTINDGVTNQASVQSKPRYKLSFDIQDNDVKKKQISVSADVNNFHFNNDINNNIKGNQKDSNSENITESLLNFSIKPEFPEEIIKTGQKMRWLILFLAVIVIMGTEYAYYNPMPVEEMLKEELEIGNVDFNMLFIFYSVPNIIAPLFAGQLVGKYGPRLVMALFLSISLIGQTIIFFGILEKSFIIVIIGRIFLGIGSECVQVGQSTIVSMWFDNKELSLAIGISLAFPMVGGSLNSAISPIIGSDLGLSVAFLAGLFILGLSMLACIILIIIDKRQQKIEQDFIQQQKKDMGESIDINQPQHEAEAVNCDQIKEINGLSWLVLIIAGFSIGLMQPFMDNANSFVQKRFSQTDSKAGTIVALPDLISASLTPFLGIFVDRIPQFRTRLIIFSCLLFLGGHFFVGALTCEEACSEAYFPFIVLGLAFTTYYSIIMPTIPYSVDEKSLGTVFGIGQMFSHTTMTVFVLITGSINDHFKDDPFKGYGVSNIFFVSMAILCVLLSIIIYIYEKKKRLLNKSTRSRLYLKSASKANLQYLAKSLQI</sequence>
<feature type="transmembrane region" description="Helical" evidence="26">
    <location>
        <begin position="374"/>
        <end position="393"/>
    </location>
</feature>
<reference evidence="28 29" key="1">
    <citation type="journal article" date="2015" name="Sci. Rep.">
        <title>Genome of the facultative scuticociliatosis pathogen Pseudocohnilembus persalinus provides insight into its virulence through horizontal gene transfer.</title>
        <authorList>
            <person name="Xiong J."/>
            <person name="Wang G."/>
            <person name="Cheng J."/>
            <person name="Tian M."/>
            <person name="Pan X."/>
            <person name="Warren A."/>
            <person name="Jiang C."/>
            <person name="Yuan D."/>
            <person name="Miao W."/>
        </authorList>
    </citation>
    <scope>NUCLEOTIDE SEQUENCE [LARGE SCALE GENOMIC DNA]</scope>
    <source>
        <strain evidence="28">36N120E</strain>
    </source>
</reference>
<evidence type="ECO:0000256" key="6">
    <source>
        <dbReference type="ARBA" id="ARBA00023136"/>
    </source>
</evidence>
<comment type="subcellular location">
    <subcellularLocation>
        <location evidence="1">Lysosome membrane</location>
        <topology evidence="1">Multi-pass membrane protein</topology>
    </subcellularLocation>
</comment>
<dbReference type="OMA" id="CSYSAFL"/>
<feature type="transmembrane region" description="Helical" evidence="26">
    <location>
        <begin position="175"/>
        <end position="195"/>
    </location>
</feature>
<comment type="catalytic activity">
    <reaction evidence="15">
        <text>L-arginyl-L-alpha-amino acid(out) = L-arginyl-L-alpha-amino acid(in)</text>
        <dbReference type="Rhea" id="RHEA:79371"/>
        <dbReference type="ChEBI" id="CHEBI:84315"/>
    </reaction>
</comment>
<comment type="catalytic activity">
    <reaction evidence="13">
        <text>L-alpha-aminoacyl-L-lysine(out) = L-alpha-aminoacyl-L-lysine(in)</text>
        <dbReference type="Rhea" id="RHEA:79383"/>
        <dbReference type="ChEBI" id="CHEBI:229966"/>
    </reaction>
</comment>
<feature type="transmembrane region" description="Helical" evidence="26">
    <location>
        <begin position="461"/>
        <end position="483"/>
    </location>
</feature>
<evidence type="ECO:0000256" key="9">
    <source>
        <dbReference type="ARBA" id="ARBA00044878"/>
    </source>
</evidence>
<comment type="catalytic activity">
    <reaction evidence="14">
        <text>L-aspartyl-L-lysine(out) = L-aspartyl-L-lysine(in)</text>
        <dbReference type="Rhea" id="RHEA:79411"/>
        <dbReference type="ChEBI" id="CHEBI:229953"/>
    </reaction>
</comment>
<evidence type="ECO:0000256" key="1">
    <source>
        <dbReference type="ARBA" id="ARBA00004155"/>
    </source>
</evidence>
<feature type="transmembrane region" description="Helical" evidence="26">
    <location>
        <begin position="503"/>
        <end position="523"/>
    </location>
</feature>